<evidence type="ECO:0000256" key="1">
    <source>
        <dbReference type="SAM" id="Phobius"/>
    </source>
</evidence>
<keyword evidence="5" id="KW-1185">Reference proteome</keyword>
<dbReference type="Pfam" id="PF14341">
    <property type="entry name" value="PilX_N"/>
    <property type="match status" value="1"/>
</dbReference>
<proteinExistence type="predicted"/>
<protein>
    <submittedName>
        <fullName evidence="4">PilX N-terminal domain-containing pilus assembly protein</fullName>
    </submittedName>
</protein>
<dbReference type="Proteomes" id="UP001595710">
    <property type="component" value="Unassembled WGS sequence"/>
</dbReference>
<dbReference type="RefSeq" id="WP_290280803.1">
    <property type="nucleotide sequence ID" value="NZ_JAUFQI010000001.1"/>
</dbReference>
<accession>A0ABV7WRM5</accession>
<dbReference type="EMBL" id="JBHRYN010000009">
    <property type="protein sequence ID" value="MFC3701504.1"/>
    <property type="molecule type" value="Genomic_DNA"/>
</dbReference>
<reference evidence="5" key="1">
    <citation type="journal article" date="2019" name="Int. J. Syst. Evol. Microbiol.">
        <title>The Global Catalogue of Microorganisms (GCM) 10K type strain sequencing project: providing services to taxonomists for standard genome sequencing and annotation.</title>
        <authorList>
            <consortium name="The Broad Institute Genomics Platform"/>
            <consortium name="The Broad Institute Genome Sequencing Center for Infectious Disease"/>
            <person name="Wu L."/>
            <person name="Ma J."/>
        </authorList>
    </citation>
    <scope>NUCLEOTIDE SEQUENCE [LARGE SCALE GENOMIC DNA]</scope>
    <source>
        <strain evidence="5">CECT 8288</strain>
    </source>
</reference>
<comment type="caution">
    <text evidence="4">The sequence shown here is derived from an EMBL/GenBank/DDBJ whole genome shotgun (WGS) entry which is preliminary data.</text>
</comment>
<organism evidence="4 5">
    <name type="scientific">Reinekea marina</name>
    <dbReference type="NCBI Taxonomy" id="1310421"/>
    <lineage>
        <taxon>Bacteria</taxon>
        <taxon>Pseudomonadati</taxon>
        <taxon>Pseudomonadota</taxon>
        <taxon>Gammaproteobacteria</taxon>
        <taxon>Oceanospirillales</taxon>
        <taxon>Saccharospirillaceae</taxon>
        <taxon>Reinekea</taxon>
    </lineage>
</organism>
<evidence type="ECO:0000259" key="3">
    <source>
        <dbReference type="Pfam" id="PF14341"/>
    </source>
</evidence>
<feature type="domain" description="Type 4 fimbrial biogenesis protein PilX N-terminal" evidence="3">
    <location>
        <begin position="20"/>
        <end position="70"/>
    </location>
</feature>
<gene>
    <name evidence="4" type="ORF">ACFOND_07650</name>
</gene>
<sequence length="194" mass="21122">MNVSNIRLSNHQVKSPKQQSGAVLIVALSLLVILTILGISVMESSVIEEKMAGNNLDYNLAFQSAESALREGEQWIAQQSARPDTVAAAAPGAVLNLNALGNAWWRNVNTAWWNTAGNSNVFNPADPPNGVDTMEDELAFLPRYVIEEYDIVCDGAVNDPNASACKVIYRITARAWGRSPSSTVLLQSLYAKRF</sequence>
<feature type="domain" description="PilX/PilW C-terminal" evidence="2">
    <location>
        <begin position="108"/>
        <end position="192"/>
    </location>
</feature>
<keyword evidence="1" id="KW-1133">Transmembrane helix</keyword>
<name>A0ABV7WRM5_9GAMM</name>
<keyword evidence="1" id="KW-0472">Membrane</keyword>
<dbReference type="Pfam" id="PF13681">
    <property type="entry name" value="PilX"/>
    <property type="match status" value="1"/>
</dbReference>
<keyword evidence="1" id="KW-0812">Transmembrane</keyword>
<evidence type="ECO:0000313" key="4">
    <source>
        <dbReference type="EMBL" id="MFC3701504.1"/>
    </source>
</evidence>
<evidence type="ECO:0000259" key="2">
    <source>
        <dbReference type="Pfam" id="PF13681"/>
    </source>
</evidence>
<feature type="transmembrane region" description="Helical" evidence="1">
    <location>
        <begin position="21"/>
        <end position="42"/>
    </location>
</feature>
<dbReference type="InterPro" id="IPR025205">
    <property type="entry name" value="PilX/PilW_C"/>
</dbReference>
<dbReference type="InterPro" id="IPR025746">
    <property type="entry name" value="PilX_N_dom"/>
</dbReference>
<evidence type="ECO:0000313" key="5">
    <source>
        <dbReference type="Proteomes" id="UP001595710"/>
    </source>
</evidence>